<reference evidence="2 3" key="1">
    <citation type="submission" date="2020-08" db="EMBL/GenBank/DDBJ databases">
        <title>Sequencing the genomes of 1000 actinobacteria strains.</title>
        <authorList>
            <person name="Klenk H.-P."/>
        </authorList>
    </citation>
    <scope>NUCLEOTIDE SEQUENCE [LARGE SCALE GENOMIC DNA]</scope>
    <source>
        <strain evidence="2 3">DSM 24947</strain>
    </source>
</reference>
<evidence type="ECO:0000256" key="1">
    <source>
        <dbReference type="SAM" id="Phobius"/>
    </source>
</evidence>
<sequence>MSGLEQNLLFAVVGLTMTTTLVIVIVQMVRRRRDDDRGGNPWDDLEQ</sequence>
<dbReference type="AlphaFoldDB" id="A0A7W7BNH2"/>
<name>A0A7W7BNH2_9MICO</name>
<evidence type="ECO:0000313" key="2">
    <source>
        <dbReference type="EMBL" id="MBB4665895.1"/>
    </source>
</evidence>
<protein>
    <submittedName>
        <fullName evidence="2">Uncharacterized protein</fullName>
    </submittedName>
</protein>
<keyword evidence="1" id="KW-0812">Transmembrane</keyword>
<feature type="transmembrane region" description="Helical" evidence="1">
    <location>
        <begin position="6"/>
        <end position="29"/>
    </location>
</feature>
<keyword evidence="1" id="KW-0472">Membrane</keyword>
<proteinExistence type="predicted"/>
<dbReference type="RefSeq" id="WP_184214932.1">
    <property type="nucleotide sequence ID" value="NZ_CP085219.1"/>
</dbReference>
<keyword evidence="1" id="KW-1133">Transmembrane helix</keyword>
<gene>
    <name evidence="2" type="ORF">BKA24_000604</name>
</gene>
<dbReference type="EMBL" id="JACHMD010000001">
    <property type="protein sequence ID" value="MBB4665895.1"/>
    <property type="molecule type" value="Genomic_DNA"/>
</dbReference>
<organism evidence="2 3">
    <name type="scientific">Microbacterium marinum</name>
    <dbReference type="NCBI Taxonomy" id="421115"/>
    <lineage>
        <taxon>Bacteria</taxon>
        <taxon>Bacillati</taxon>
        <taxon>Actinomycetota</taxon>
        <taxon>Actinomycetes</taxon>
        <taxon>Micrococcales</taxon>
        <taxon>Microbacteriaceae</taxon>
        <taxon>Microbacterium</taxon>
    </lineage>
</organism>
<accession>A0A7W7BNH2</accession>
<keyword evidence="3" id="KW-1185">Reference proteome</keyword>
<dbReference type="Proteomes" id="UP000573729">
    <property type="component" value="Unassembled WGS sequence"/>
</dbReference>
<comment type="caution">
    <text evidence="2">The sequence shown here is derived from an EMBL/GenBank/DDBJ whole genome shotgun (WGS) entry which is preliminary data.</text>
</comment>
<evidence type="ECO:0000313" key="3">
    <source>
        <dbReference type="Proteomes" id="UP000573729"/>
    </source>
</evidence>